<feature type="domain" description="Glycosyl transferase family 1" evidence="1">
    <location>
        <begin position="196"/>
        <end position="344"/>
    </location>
</feature>
<dbReference type="CDD" id="cd03819">
    <property type="entry name" value="GT4_WavL-like"/>
    <property type="match status" value="1"/>
</dbReference>
<dbReference type="Pfam" id="PF13439">
    <property type="entry name" value="Glyco_transf_4"/>
    <property type="match status" value="1"/>
</dbReference>
<protein>
    <submittedName>
        <fullName evidence="3">Glycosyltransferase</fullName>
    </submittedName>
</protein>
<dbReference type="Pfam" id="PF00534">
    <property type="entry name" value="Glycos_transf_1"/>
    <property type="match status" value="1"/>
</dbReference>
<dbReference type="PANTHER" id="PTHR12526:SF638">
    <property type="entry name" value="SPORE COAT PROTEIN SA"/>
    <property type="match status" value="1"/>
</dbReference>
<proteinExistence type="predicted"/>
<dbReference type="Proteomes" id="UP000669605">
    <property type="component" value="Unassembled WGS sequence"/>
</dbReference>
<dbReference type="PANTHER" id="PTHR12526">
    <property type="entry name" value="GLYCOSYLTRANSFERASE"/>
    <property type="match status" value="1"/>
</dbReference>
<evidence type="ECO:0000259" key="2">
    <source>
        <dbReference type="Pfam" id="PF13439"/>
    </source>
</evidence>
<comment type="caution">
    <text evidence="3">The sequence shown here is derived from an EMBL/GenBank/DDBJ whole genome shotgun (WGS) entry which is preliminary data.</text>
</comment>
<evidence type="ECO:0000313" key="4">
    <source>
        <dbReference type="Proteomes" id="UP000669605"/>
    </source>
</evidence>
<evidence type="ECO:0000313" key="3">
    <source>
        <dbReference type="EMBL" id="NMH17000.1"/>
    </source>
</evidence>
<reference evidence="3 4" key="1">
    <citation type="journal article" date="2020" name="Curr. Microbiol.">
        <title>Tepidiphilus baoligensis sp. nov., a Novel Bacterium of the Family Hydrogenophilaceae Isolated from an Oil Reservoir.</title>
        <authorList>
            <person name="Zhang X."/>
            <person name="Wang G."/>
            <person name="Ma X."/>
            <person name="Yu J."/>
            <person name="You J."/>
            <person name="Xue Y."/>
            <person name="Ma Y."/>
        </authorList>
    </citation>
    <scope>NUCLEOTIDE SEQUENCE [LARGE SCALE GENOMIC DNA]</scope>
    <source>
        <strain evidence="3 4">B18-69</strain>
    </source>
</reference>
<accession>A0ABX1QM17</accession>
<dbReference type="Gene3D" id="3.40.50.2000">
    <property type="entry name" value="Glycogen Phosphorylase B"/>
    <property type="match status" value="2"/>
</dbReference>
<dbReference type="InterPro" id="IPR001296">
    <property type="entry name" value="Glyco_trans_1"/>
</dbReference>
<dbReference type="SUPFAM" id="SSF53756">
    <property type="entry name" value="UDP-Glycosyltransferase/glycogen phosphorylase"/>
    <property type="match status" value="1"/>
</dbReference>
<dbReference type="EMBL" id="JAAAUB010000010">
    <property type="protein sequence ID" value="NMH17000.1"/>
    <property type="molecule type" value="Genomic_DNA"/>
</dbReference>
<keyword evidence="4" id="KW-1185">Reference proteome</keyword>
<evidence type="ECO:0000259" key="1">
    <source>
        <dbReference type="Pfam" id="PF00534"/>
    </source>
</evidence>
<name>A0ABX1QM17_9PROT</name>
<dbReference type="RefSeq" id="WP_169116114.1">
    <property type="nucleotide sequence ID" value="NZ_JAAAUB010000010.1"/>
</dbReference>
<dbReference type="InterPro" id="IPR028098">
    <property type="entry name" value="Glyco_trans_4-like_N"/>
</dbReference>
<sequence>MSRRLTVVQMLPALQAGGVERGTLEIAQALVEAGHRSIVISGGGRLVEPLVRGGSEHFTWDVGRKSPWTLLRYVRRLRALLCAEHVDILHLRSRMPAWVGYLAWRGMRPEERPRLVTTVHGFYRVGRYSAVMTRGEAVIAVSNSIRDYLLQHYPDVPPERIHVIPRGIDPAHYPRGYQPSAEWFAHWYEQFPQTQGKRWLTLPARLTRLKGHETFLELIATLRERFPDIHGLIVGGEDARRTAYAAALRHQVQVLGLAQHVTFTGHRSDLREILAASAIVYSLSRQPESFGRTTLETLALGRPVIGYAHGGIGEQLSSLFPIGAVPPGNFAALVTTSERMLAEPFPAPADLPAEYTLSAMCQGTLAVYHRLAAQQI</sequence>
<feature type="domain" description="Glycosyltransferase subfamily 4-like N-terminal" evidence="2">
    <location>
        <begin position="17"/>
        <end position="171"/>
    </location>
</feature>
<organism evidence="3 4">
    <name type="scientific">Tepidiphilus baoligensis</name>
    <dbReference type="NCBI Taxonomy" id="2698687"/>
    <lineage>
        <taxon>Bacteria</taxon>
        <taxon>Pseudomonadati</taxon>
        <taxon>Pseudomonadota</taxon>
        <taxon>Hydrogenophilia</taxon>
        <taxon>Hydrogenophilales</taxon>
        <taxon>Hydrogenophilaceae</taxon>
        <taxon>Tepidiphilus</taxon>
    </lineage>
</organism>
<gene>
    <name evidence="3" type="ORF">GV368_07805</name>
</gene>